<dbReference type="EMBL" id="JBIGHY010000005">
    <property type="protein sequence ID" value="MFG6415189.1"/>
    <property type="molecule type" value="Genomic_DNA"/>
</dbReference>
<keyword evidence="5" id="KW-1185">Reference proteome</keyword>
<reference evidence="4 5" key="1">
    <citation type="submission" date="2024-09" db="EMBL/GenBank/DDBJ databases">
        <title>Novel species of the genus Pelomonas and Roseateles isolated from streams.</title>
        <authorList>
            <person name="Lu H."/>
        </authorList>
    </citation>
    <scope>NUCLEOTIDE SEQUENCE [LARGE SCALE GENOMIC DNA]</scope>
    <source>
        <strain evidence="4 5">DC23W</strain>
    </source>
</reference>
<dbReference type="PANTHER" id="PTHR47235">
    <property type="entry name" value="BLR6548 PROTEIN"/>
    <property type="match status" value="1"/>
</dbReference>
<dbReference type="InterPro" id="IPR028081">
    <property type="entry name" value="Leu-bd"/>
</dbReference>
<dbReference type="Proteomes" id="UP001606300">
    <property type="component" value="Unassembled WGS sequence"/>
</dbReference>
<protein>
    <submittedName>
        <fullName evidence="4">ABC transporter substrate-binding protein</fullName>
    </submittedName>
</protein>
<organism evidence="4 5">
    <name type="scientific">Pelomonas dachongensis</name>
    <dbReference type="NCBI Taxonomy" id="3299029"/>
    <lineage>
        <taxon>Bacteria</taxon>
        <taxon>Pseudomonadati</taxon>
        <taxon>Pseudomonadota</taxon>
        <taxon>Betaproteobacteria</taxon>
        <taxon>Burkholderiales</taxon>
        <taxon>Sphaerotilaceae</taxon>
        <taxon>Roseateles</taxon>
    </lineage>
</organism>
<dbReference type="SUPFAM" id="SSF53822">
    <property type="entry name" value="Periplasmic binding protein-like I"/>
    <property type="match status" value="1"/>
</dbReference>
<evidence type="ECO:0000256" key="1">
    <source>
        <dbReference type="ARBA" id="ARBA00010062"/>
    </source>
</evidence>
<sequence>MVVFAPAVFAEDIVIGQSVALSGANADIGRDMRGGALAVFARVNASGALGRSIQLVTLDNANDRNRAAQNTQQLLDQHKALALFGYNSATASLDALPLVARNRTLFFAPFSGSLSLRGHPNVFTIRASYQEESAKILEAKREMGAFKTAVLSYDDEVGRSNYEAVAAAHVAAGMAKPPSVVVKRGAPLDKAAVTALLSSAPHYVFVTTQHSPVGDYLKLTADDSSHVPVAALSFVNPDELADGIGSAARGTIVAQVMPAPRAASHVSRPVVKECADALEAFNGAKLNYTSLESCLAAKTLVIAMKKAGPAKLTREGLLAAMGSLGRVDLNGFVLNYANGNRHGGSFVDLTILSRGNRFVR</sequence>
<keyword evidence="2" id="KW-0732">Signal</keyword>
<dbReference type="CDD" id="cd06326">
    <property type="entry name" value="PBP1_ABC_ligand_binding-like"/>
    <property type="match status" value="1"/>
</dbReference>
<dbReference type="PANTHER" id="PTHR47235:SF1">
    <property type="entry name" value="BLR6548 PROTEIN"/>
    <property type="match status" value="1"/>
</dbReference>
<feature type="domain" description="Leucine-binding protein" evidence="3">
    <location>
        <begin position="13"/>
        <end position="328"/>
    </location>
</feature>
<dbReference type="InterPro" id="IPR028082">
    <property type="entry name" value="Peripla_BP_I"/>
</dbReference>
<name>A0ABW7EPC8_9BURK</name>
<dbReference type="Pfam" id="PF13458">
    <property type="entry name" value="Peripla_BP_6"/>
    <property type="match status" value="1"/>
</dbReference>
<evidence type="ECO:0000313" key="5">
    <source>
        <dbReference type="Proteomes" id="UP001606300"/>
    </source>
</evidence>
<evidence type="ECO:0000313" key="4">
    <source>
        <dbReference type="EMBL" id="MFG6415189.1"/>
    </source>
</evidence>
<dbReference type="Gene3D" id="3.40.50.2300">
    <property type="match status" value="2"/>
</dbReference>
<evidence type="ECO:0000256" key="2">
    <source>
        <dbReference type="ARBA" id="ARBA00022729"/>
    </source>
</evidence>
<comment type="similarity">
    <text evidence="1">Belongs to the leucine-binding protein family.</text>
</comment>
<evidence type="ECO:0000259" key="3">
    <source>
        <dbReference type="Pfam" id="PF13458"/>
    </source>
</evidence>
<proteinExistence type="inferred from homology"/>
<comment type="caution">
    <text evidence="4">The sequence shown here is derived from an EMBL/GenBank/DDBJ whole genome shotgun (WGS) entry which is preliminary data.</text>
</comment>
<gene>
    <name evidence="4" type="ORF">ACG02S_14935</name>
</gene>
<accession>A0ABW7EPC8</accession>